<dbReference type="InterPro" id="IPR032710">
    <property type="entry name" value="NTF2-like_dom_sf"/>
</dbReference>
<proteinExistence type="predicted"/>
<sequence length="144" mass="15246">MAHCVRYLFVTVGMLVAGAAHGQDFKSQVATAAASWDAAFNAGDLSKLATFYTKDAVIMSAGGQQVTGHEGVQTLYGNILKSGVKAHKLAVEGAEMDGSMGYAYGTWQAESGGKPITGQFTNVFMKDGSGWHLVLHTWTRKPSS</sequence>
<feature type="signal peptide" evidence="1">
    <location>
        <begin position="1"/>
        <end position="22"/>
    </location>
</feature>
<name>A0A1B2ET36_9HYPH</name>
<gene>
    <name evidence="3" type="ORF">BB934_33475</name>
</gene>
<keyword evidence="3" id="KW-0614">Plasmid</keyword>
<dbReference type="SUPFAM" id="SSF54427">
    <property type="entry name" value="NTF2-like"/>
    <property type="match status" value="1"/>
</dbReference>
<dbReference type="KEGG" id="moc:BB934_33475"/>
<feature type="chain" id="PRO_5008536184" description="DUF4440 domain-containing protein" evidence="1">
    <location>
        <begin position="23"/>
        <end position="144"/>
    </location>
</feature>
<protein>
    <recommendedName>
        <fullName evidence="2">DUF4440 domain-containing protein</fullName>
    </recommendedName>
</protein>
<dbReference type="AlphaFoldDB" id="A0A1B2ET36"/>
<reference evidence="3" key="1">
    <citation type="submission" date="2016-07" db="EMBL/GenBank/DDBJ databases">
        <title>Microvirga ossetica sp. nov. a new species of rhizobia isolated from root nodules of the legume species Vicia alpestris Steven originated from North Ossetia region in the Caucasus.</title>
        <authorList>
            <person name="Safronova V.I."/>
            <person name="Kuznetsova I.G."/>
            <person name="Sazanova A.L."/>
            <person name="Belimov A."/>
            <person name="Andronov E."/>
            <person name="Osledkin Y.S."/>
            <person name="Onishchuk O.P."/>
            <person name="Kurchak O.N."/>
            <person name="Shaposhnikov A.I."/>
            <person name="Willems A."/>
            <person name="Tikhonovich I.A."/>
        </authorList>
    </citation>
    <scope>NUCLEOTIDE SEQUENCE [LARGE SCALE GENOMIC DNA]</scope>
    <source>
        <strain evidence="3">V5/3M</strain>
        <plasmid evidence="3">unnamed1</plasmid>
    </source>
</reference>
<organism evidence="3">
    <name type="scientific">Microvirga ossetica</name>
    <dbReference type="NCBI Taxonomy" id="1882682"/>
    <lineage>
        <taxon>Bacteria</taxon>
        <taxon>Pseudomonadati</taxon>
        <taxon>Pseudomonadota</taxon>
        <taxon>Alphaproteobacteria</taxon>
        <taxon>Hyphomicrobiales</taxon>
        <taxon>Methylobacteriaceae</taxon>
        <taxon>Microvirga</taxon>
    </lineage>
</organism>
<evidence type="ECO:0000256" key="1">
    <source>
        <dbReference type="SAM" id="SignalP"/>
    </source>
</evidence>
<accession>A0A1B2ET36</accession>
<keyword evidence="1" id="KW-0732">Signal</keyword>
<geneLocation type="plasmid" evidence="3">
    <name>unnamed1</name>
</geneLocation>
<evidence type="ECO:0000259" key="2">
    <source>
        <dbReference type="Pfam" id="PF14534"/>
    </source>
</evidence>
<dbReference type="OrthoDB" id="7630482at2"/>
<dbReference type="Pfam" id="PF14534">
    <property type="entry name" value="DUF4440"/>
    <property type="match status" value="1"/>
</dbReference>
<dbReference type="RefSeq" id="WP_099514172.1">
    <property type="nucleotide sequence ID" value="NZ_CP016617.1"/>
</dbReference>
<dbReference type="InterPro" id="IPR027843">
    <property type="entry name" value="DUF4440"/>
</dbReference>
<feature type="domain" description="DUF4440" evidence="2">
    <location>
        <begin position="32"/>
        <end position="132"/>
    </location>
</feature>
<dbReference type="Gene3D" id="3.10.450.50">
    <property type="match status" value="1"/>
</dbReference>
<evidence type="ECO:0000313" key="3">
    <source>
        <dbReference type="EMBL" id="ANY83109.1"/>
    </source>
</evidence>
<dbReference type="EMBL" id="CP016617">
    <property type="protein sequence ID" value="ANY83109.1"/>
    <property type="molecule type" value="Genomic_DNA"/>
</dbReference>